<dbReference type="EMBL" id="JBHLWK010000017">
    <property type="protein sequence ID" value="MFC0205494.1"/>
    <property type="molecule type" value="Genomic_DNA"/>
</dbReference>
<feature type="compositionally biased region" description="Polar residues" evidence="1">
    <location>
        <begin position="1"/>
        <end position="17"/>
    </location>
</feature>
<evidence type="ECO:0000313" key="3">
    <source>
        <dbReference type="Proteomes" id="UP001589798"/>
    </source>
</evidence>
<sequence>MSDTPSTIEASETSSRSYPWDDTADLHRCEDGGGLFHNFKTIRSGTVAELIRFVMGMPEERQDDYAIEKAGDHTLRIGEIRNLFRRADFPAA</sequence>
<dbReference type="RefSeq" id="WP_379488223.1">
    <property type="nucleotide sequence ID" value="NZ_JBHLWK010000017.1"/>
</dbReference>
<evidence type="ECO:0000256" key="1">
    <source>
        <dbReference type="SAM" id="MobiDB-lite"/>
    </source>
</evidence>
<evidence type="ECO:0000313" key="2">
    <source>
        <dbReference type="EMBL" id="MFC0205494.1"/>
    </source>
</evidence>
<feature type="region of interest" description="Disordered" evidence="1">
    <location>
        <begin position="1"/>
        <end position="22"/>
    </location>
</feature>
<keyword evidence="3" id="KW-1185">Reference proteome</keyword>
<organism evidence="2 3">
    <name type="scientific">Novosphingobium soli</name>
    <dbReference type="NCBI Taxonomy" id="574956"/>
    <lineage>
        <taxon>Bacteria</taxon>
        <taxon>Pseudomonadati</taxon>
        <taxon>Pseudomonadota</taxon>
        <taxon>Alphaproteobacteria</taxon>
        <taxon>Sphingomonadales</taxon>
        <taxon>Sphingomonadaceae</taxon>
        <taxon>Novosphingobium</taxon>
    </lineage>
</organism>
<name>A0ABV6CYM3_9SPHN</name>
<proteinExistence type="predicted"/>
<accession>A0ABV6CYM3</accession>
<reference evidence="2 3" key="1">
    <citation type="submission" date="2024-09" db="EMBL/GenBank/DDBJ databases">
        <authorList>
            <person name="Sun Q."/>
            <person name="Mori K."/>
        </authorList>
    </citation>
    <scope>NUCLEOTIDE SEQUENCE [LARGE SCALE GENOMIC DNA]</scope>
    <source>
        <strain evidence="2 3">CCM 7706</strain>
    </source>
</reference>
<protein>
    <submittedName>
        <fullName evidence="2">Uncharacterized protein</fullName>
    </submittedName>
</protein>
<gene>
    <name evidence="2" type="ORF">ACFFJC_14610</name>
</gene>
<dbReference type="Proteomes" id="UP001589798">
    <property type="component" value="Unassembled WGS sequence"/>
</dbReference>
<comment type="caution">
    <text evidence="2">The sequence shown here is derived from an EMBL/GenBank/DDBJ whole genome shotgun (WGS) entry which is preliminary data.</text>
</comment>